<organism evidence="1 2">
    <name type="scientific">Streptomyces formicae</name>
    <dbReference type="NCBI Taxonomy" id="1616117"/>
    <lineage>
        <taxon>Bacteria</taxon>
        <taxon>Bacillati</taxon>
        <taxon>Actinomycetota</taxon>
        <taxon>Actinomycetes</taxon>
        <taxon>Kitasatosporales</taxon>
        <taxon>Streptomycetaceae</taxon>
        <taxon>Streptomyces</taxon>
    </lineage>
</organism>
<evidence type="ECO:0000313" key="1">
    <source>
        <dbReference type="EMBL" id="UNM14829.1"/>
    </source>
</evidence>
<gene>
    <name evidence="1" type="ORF">J4032_28195</name>
</gene>
<sequence length="69" mass="7791">MRLRAAESARKARAMPGTYVLFGRYPQSLANRVVARVKAGGYPAFADGMWDATRRQDEVWVMYLGSRLP</sequence>
<dbReference type="EMBL" id="CP071872">
    <property type="protein sequence ID" value="UNM14829.1"/>
    <property type="molecule type" value="Genomic_DNA"/>
</dbReference>
<name>A0ABY3WTM6_9ACTN</name>
<dbReference type="RefSeq" id="WP_242335323.1">
    <property type="nucleotide sequence ID" value="NZ_CP071872.1"/>
</dbReference>
<accession>A0ABY3WTM6</accession>
<proteinExistence type="predicted"/>
<keyword evidence="2" id="KW-1185">Reference proteome</keyword>
<dbReference type="Proteomes" id="UP000828924">
    <property type="component" value="Chromosome"/>
</dbReference>
<protein>
    <submittedName>
        <fullName evidence="1">Uncharacterized protein</fullName>
    </submittedName>
</protein>
<evidence type="ECO:0000313" key="2">
    <source>
        <dbReference type="Proteomes" id="UP000828924"/>
    </source>
</evidence>
<reference evidence="1 2" key="1">
    <citation type="submission" date="2021-03" db="EMBL/GenBank/DDBJ databases">
        <title>Complete genome of Streptomyces formicae strain 1H-GS9 (DSM 100524).</title>
        <authorList>
            <person name="Atanasov K.E."/>
            <person name="Altabella T."/>
            <person name="Ferrer A."/>
        </authorList>
    </citation>
    <scope>NUCLEOTIDE SEQUENCE [LARGE SCALE GENOMIC DNA]</scope>
    <source>
        <strain evidence="1 2">1H-GS9</strain>
    </source>
</reference>